<evidence type="ECO:0000256" key="8">
    <source>
        <dbReference type="RuleBase" id="RU004187"/>
    </source>
</evidence>
<evidence type="ECO:0000313" key="9">
    <source>
        <dbReference type="EMBL" id="KAF0976125.1"/>
    </source>
</evidence>
<gene>
    <name evidence="9" type="ORF">FDP41_004800</name>
</gene>
<dbReference type="PANTHER" id="PTHR11353">
    <property type="entry name" value="CHAPERONIN"/>
    <property type="match status" value="1"/>
</dbReference>
<dbReference type="PROSITE" id="PS00751">
    <property type="entry name" value="TCP1_2"/>
    <property type="match status" value="1"/>
</dbReference>
<comment type="function">
    <text evidence="7">Implicated in mitochondrial protein import and macromolecular assembly. May facilitate the correct folding of imported proteins. May also prevent misfolding and promote the refolding and proper assembly of unfolded polypeptides generated under stress conditions in the mitochondrial matrix.</text>
</comment>
<keyword evidence="10" id="KW-1185">Reference proteome</keyword>
<name>A0A6A5BRU1_NAEFO</name>
<dbReference type="Gene3D" id="3.50.7.10">
    <property type="entry name" value="GroEL"/>
    <property type="match status" value="1"/>
</dbReference>
<dbReference type="PRINTS" id="PR00304">
    <property type="entry name" value="TCOMPLEXTCP1"/>
</dbReference>
<dbReference type="InterPro" id="IPR027409">
    <property type="entry name" value="GroEL-like_apical_dom_sf"/>
</dbReference>
<keyword evidence="2 8" id="KW-0547">Nucleotide-binding</keyword>
<keyword evidence="6 8" id="KW-0143">Chaperone</keyword>
<evidence type="ECO:0000256" key="2">
    <source>
        <dbReference type="ARBA" id="ARBA00022741"/>
    </source>
</evidence>
<dbReference type="GeneID" id="68112018"/>
<dbReference type="InterPro" id="IPR002423">
    <property type="entry name" value="Cpn60/GroEL/TCP-1"/>
</dbReference>
<dbReference type="InterPro" id="IPR017998">
    <property type="entry name" value="Chaperone_TCP-1"/>
</dbReference>
<reference evidence="9 10" key="1">
    <citation type="journal article" date="2019" name="Sci. Rep.">
        <title>Nanopore sequencing improves the draft genome of the human pathogenic amoeba Naegleria fowleri.</title>
        <authorList>
            <person name="Liechti N."/>
            <person name="Schurch N."/>
            <person name="Bruggmann R."/>
            <person name="Wittwer M."/>
        </authorList>
    </citation>
    <scope>NUCLEOTIDE SEQUENCE [LARGE SCALE GENOMIC DNA]</scope>
    <source>
        <strain evidence="9 10">ATCC 30894</strain>
    </source>
</reference>
<evidence type="ECO:0000256" key="4">
    <source>
        <dbReference type="ARBA" id="ARBA00022946"/>
    </source>
</evidence>
<dbReference type="VEuPathDB" id="AmoebaDB:FDP41_004800"/>
<protein>
    <submittedName>
        <fullName evidence="9">Uncharacterized protein</fullName>
    </submittedName>
</protein>
<dbReference type="GO" id="GO:0005524">
    <property type="term" value="F:ATP binding"/>
    <property type="evidence" value="ECO:0007669"/>
    <property type="project" value="UniProtKB-KW"/>
</dbReference>
<keyword evidence="4" id="KW-0809">Transit peptide</keyword>
<dbReference type="RefSeq" id="XP_044560838.1">
    <property type="nucleotide sequence ID" value="XM_044708255.1"/>
</dbReference>
<evidence type="ECO:0000313" key="10">
    <source>
        <dbReference type="Proteomes" id="UP000444721"/>
    </source>
</evidence>
<dbReference type="Gene3D" id="1.10.560.10">
    <property type="entry name" value="GroEL-like equatorial domain"/>
    <property type="match status" value="1"/>
</dbReference>
<dbReference type="AlphaFoldDB" id="A0A6A5BRU1"/>
<dbReference type="Gene3D" id="3.30.260.10">
    <property type="entry name" value="TCP-1-like chaperonin intermediate domain"/>
    <property type="match status" value="1"/>
</dbReference>
<evidence type="ECO:0000256" key="1">
    <source>
        <dbReference type="ARBA" id="ARBA00008020"/>
    </source>
</evidence>
<dbReference type="GO" id="GO:0016887">
    <property type="term" value="F:ATP hydrolysis activity"/>
    <property type="evidence" value="ECO:0007669"/>
    <property type="project" value="InterPro"/>
</dbReference>
<evidence type="ECO:0000256" key="6">
    <source>
        <dbReference type="ARBA" id="ARBA00023186"/>
    </source>
</evidence>
<dbReference type="SUPFAM" id="SSF54849">
    <property type="entry name" value="GroEL-intermediate domain like"/>
    <property type="match status" value="1"/>
</dbReference>
<evidence type="ECO:0000256" key="5">
    <source>
        <dbReference type="ARBA" id="ARBA00023016"/>
    </source>
</evidence>
<dbReference type="EMBL" id="VFQX01000041">
    <property type="protein sequence ID" value="KAF0976125.1"/>
    <property type="molecule type" value="Genomic_DNA"/>
</dbReference>
<evidence type="ECO:0000256" key="7">
    <source>
        <dbReference type="ARBA" id="ARBA00025467"/>
    </source>
</evidence>
<dbReference type="GO" id="GO:0140662">
    <property type="term" value="F:ATP-dependent protein folding chaperone"/>
    <property type="evidence" value="ECO:0007669"/>
    <property type="project" value="InterPro"/>
</dbReference>
<dbReference type="VEuPathDB" id="AmoebaDB:NfTy_085400"/>
<dbReference type="Pfam" id="PF00118">
    <property type="entry name" value="Cpn60_TCP1"/>
    <property type="match status" value="1"/>
</dbReference>
<accession>A0A6A5BRU1</accession>
<dbReference type="InterPro" id="IPR002194">
    <property type="entry name" value="Chaperonin_TCP-1_CS"/>
</dbReference>
<dbReference type="VEuPathDB" id="AmoebaDB:NF0096670"/>
<dbReference type="PROSITE" id="PS00995">
    <property type="entry name" value="TCP1_3"/>
    <property type="match status" value="1"/>
</dbReference>
<dbReference type="InterPro" id="IPR027410">
    <property type="entry name" value="TCP-1-like_intermed_sf"/>
</dbReference>
<keyword evidence="3 8" id="KW-0067">ATP-binding</keyword>
<dbReference type="GO" id="GO:0051082">
    <property type="term" value="F:unfolded protein binding"/>
    <property type="evidence" value="ECO:0007669"/>
    <property type="project" value="InterPro"/>
</dbReference>
<comment type="similarity">
    <text evidence="1 8">Belongs to the TCP-1 chaperonin family.</text>
</comment>
<dbReference type="OrthoDB" id="10248520at2759"/>
<sequence length="516" mass="58112">MSTHSHQTLLQNIRECVELCQLIIEPTLGPLGMDMAIFSQQSSNQCISNDGATLLKTIPIESASCILLSRISLLQDKLIGDGTTSVVIFSCELLNQARHLLENRNIHPSLIIRGFQIATQKCMEYLKAYLLNSNDDASIKSLIRTSMQSKIMAQYEDAFVELIFNVFKEKREQLREHPAKEFHLFFFNSIGNDMSRTSIFNGIVIDNISNINYSQLVLSDVRVLMCKSEELNGSFVNRIFNTKMNLDNSEISHVDYKKLIKLCDQLIEMNVGAIFNIGIGIHKVAQEYLKEKGILCVGFLDFKNAQRLAVITNCIITSSLKCPKNCGFISKLTVTSNRTSTSIEVIQNNKSSHPKYVWNSIHIFGPSIEICNEIHRSIHDCMSILNTSREGPFGVCPGGGATFMYLSKCIRKLSYPNNLQLIVEAYANALEIIPVVLSKNMGYDSSNVLSQLRSTTLSHMGVDSNNEGICDQLENQVIEPVQLIISILERSLEFNEMILRIDENIYIKPHQSDIHK</sequence>
<evidence type="ECO:0000256" key="3">
    <source>
        <dbReference type="ARBA" id="ARBA00022840"/>
    </source>
</evidence>
<dbReference type="Proteomes" id="UP000444721">
    <property type="component" value="Unassembled WGS sequence"/>
</dbReference>
<organism evidence="9 10">
    <name type="scientific">Naegleria fowleri</name>
    <name type="common">Brain eating amoeba</name>
    <dbReference type="NCBI Taxonomy" id="5763"/>
    <lineage>
        <taxon>Eukaryota</taxon>
        <taxon>Discoba</taxon>
        <taxon>Heterolobosea</taxon>
        <taxon>Tetramitia</taxon>
        <taxon>Eutetramitia</taxon>
        <taxon>Vahlkampfiidae</taxon>
        <taxon>Naegleria</taxon>
    </lineage>
</organism>
<dbReference type="SUPFAM" id="SSF52029">
    <property type="entry name" value="GroEL apical domain-like"/>
    <property type="match status" value="1"/>
</dbReference>
<keyword evidence="5" id="KW-0346">Stress response</keyword>
<comment type="caution">
    <text evidence="9">The sequence shown here is derived from an EMBL/GenBank/DDBJ whole genome shotgun (WGS) entry which is preliminary data.</text>
</comment>
<dbReference type="InterPro" id="IPR027413">
    <property type="entry name" value="GROEL-like_equatorial_sf"/>
</dbReference>
<dbReference type="SUPFAM" id="SSF48592">
    <property type="entry name" value="GroEL equatorial domain-like"/>
    <property type="match status" value="1"/>
</dbReference>
<proteinExistence type="inferred from homology"/>